<proteinExistence type="predicted"/>
<evidence type="ECO:0000313" key="2">
    <source>
        <dbReference type="EMBL" id="KIM83534.1"/>
    </source>
</evidence>
<dbReference type="Proteomes" id="UP000054166">
    <property type="component" value="Unassembled WGS sequence"/>
</dbReference>
<dbReference type="AlphaFoldDB" id="A0A0C3FVM3"/>
<feature type="domain" description="DUF6593" evidence="1">
    <location>
        <begin position="10"/>
        <end position="169"/>
    </location>
</feature>
<dbReference type="EMBL" id="KN832990">
    <property type="protein sequence ID" value="KIM83534.1"/>
    <property type="molecule type" value="Genomic_DNA"/>
</dbReference>
<gene>
    <name evidence="2" type="ORF">PILCRDRAFT_819162</name>
</gene>
<protein>
    <recommendedName>
        <fullName evidence="1">DUF6593 domain-containing protein</fullName>
    </recommendedName>
</protein>
<reference evidence="3" key="2">
    <citation type="submission" date="2015-01" db="EMBL/GenBank/DDBJ databases">
        <title>Evolutionary Origins and Diversification of the Mycorrhizal Mutualists.</title>
        <authorList>
            <consortium name="DOE Joint Genome Institute"/>
            <consortium name="Mycorrhizal Genomics Consortium"/>
            <person name="Kohler A."/>
            <person name="Kuo A."/>
            <person name="Nagy L.G."/>
            <person name="Floudas D."/>
            <person name="Copeland A."/>
            <person name="Barry K.W."/>
            <person name="Cichocki N."/>
            <person name="Veneault-Fourrey C."/>
            <person name="LaButti K."/>
            <person name="Lindquist E.A."/>
            <person name="Lipzen A."/>
            <person name="Lundell T."/>
            <person name="Morin E."/>
            <person name="Murat C."/>
            <person name="Riley R."/>
            <person name="Ohm R."/>
            <person name="Sun H."/>
            <person name="Tunlid A."/>
            <person name="Henrissat B."/>
            <person name="Grigoriev I.V."/>
            <person name="Hibbett D.S."/>
            <person name="Martin F."/>
        </authorList>
    </citation>
    <scope>NUCLEOTIDE SEQUENCE [LARGE SCALE GENOMIC DNA]</scope>
    <source>
        <strain evidence="3">F 1598</strain>
    </source>
</reference>
<dbReference type="InParanoid" id="A0A0C3FVM3"/>
<name>A0A0C3FVM3_PILCF</name>
<dbReference type="InterPro" id="IPR046528">
    <property type="entry name" value="DUF6593"/>
</dbReference>
<organism evidence="2 3">
    <name type="scientific">Piloderma croceum (strain F 1598)</name>
    <dbReference type="NCBI Taxonomy" id="765440"/>
    <lineage>
        <taxon>Eukaryota</taxon>
        <taxon>Fungi</taxon>
        <taxon>Dikarya</taxon>
        <taxon>Basidiomycota</taxon>
        <taxon>Agaricomycotina</taxon>
        <taxon>Agaricomycetes</taxon>
        <taxon>Agaricomycetidae</taxon>
        <taxon>Atheliales</taxon>
        <taxon>Atheliaceae</taxon>
        <taxon>Piloderma</taxon>
    </lineage>
</organism>
<evidence type="ECO:0000259" key="1">
    <source>
        <dbReference type="Pfam" id="PF20236"/>
    </source>
</evidence>
<evidence type="ECO:0000313" key="3">
    <source>
        <dbReference type="Proteomes" id="UP000054166"/>
    </source>
</evidence>
<accession>A0A0C3FVM3</accession>
<keyword evidence="3" id="KW-1185">Reference proteome</keyword>
<dbReference type="HOGENOM" id="CLU_084280_4_1_1"/>
<sequence>MDIYLTNHANVRHTKFCSADGQIMYKSETPGLLHTGKKTTIYKVIPNNDPEHMIDRFTELATIDWRVVKSSTLAYNGVEMPIAIKGIFGRHRIFTAPGDGRLFKWTLGSFRVTLVLNDGSNTVVARGHRSNIGFIGKPRQARLEIFPNFNHLADVILVTYLLTERIRKDRERNRRRG</sequence>
<reference evidence="2 3" key="1">
    <citation type="submission" date="2014-04" db="EMBL/GenBank/DDBJ databases">
        <authorList>
            <consortium name="DOE Joint Genome Institute"/>
            <person name="Kuo A."/>
            <person name="Tarkka M."/>
            <person name="Buscot F."/>
            <person name="Kohler A."/>
            <person name="Nagy L.G."/>
            <person name="Floudas D."/>
            <person name="Copeland A."/>
            <person name="Barry K.W."/>
            <person name="Cichocki N."/>
            <person name="Veneault-Fourrey C."/>
            <person name="LaButti K."/>
            <person name="Lindquist E.A."/>
            <person name="Lipzen A."/>
            <person name="Lundell T."/>
            <person name="Morin E."/>
            <person name="Murat C."/>
            <person name="Sun H."/>
            <person name="Tunlid A."/>
            <person name="Henrissat B."/>
            <person name="Grigoriev I.V."/>
            <person name="Hibbett D.S."/>
            <person name="Martin F."/>
            <person name="Nordberg H.P."/>
            <person name="Cantor M.N."/>
            <person name="Hua S.X."/>
        </authorList>
    </citation>
    <scope>NUCLEOTIDE SEQUENCE [LARGE SCALE GENOMIC DNA]</scope>
    <source>
        <strain evidence="2 3">F 1598</strain>
    </source>
</reference>
<dbReference type="Pfam" id="PF20236">
    <property type="entry name" value="DUF6593"/>
    <property type="match status" value="1"/>
</dbReference>
<dbReference type="OrthoDB" id="3360976at2759"/>